<comment type="caution">
    <text evidence="1">The sequence shown here is derived from an EMBL/GenBank/DDBJ whole genome shotgun (WGS) entry which is preliminary data.</text>
</comment>
<dbReference type="RefSeq" id="WP_317795100.1">
    <property type="nucleotide sequence ID" value="NZ_AP028461.1"/>
</dbReference>
<dbReference type="Proteomes" id="UP001597183">
    <property type="component" value="Unassembled WGS sequence"/>
</dbReference>
<keyword evidence="2" id="KW-1185">Reference proteome</keyword>
<reference evidence="2" key="1">
    <citation type="journal article" date="2019" name="Int. J. Syst. Evol. Microbiol.">
        <title>The Global Catalogue of Microorganisms (GCM) 10K type strain sequencing project: providing services to taxonomists for standard genome sequencing and annotation.</title>
        <authorList>
            <consortium name="The Broad Institute Genomics Platform"/>
            <consortium name="The Broad Institute Genome Sequencing Center for Infectious Disease"/>
            <person name="Wu L."/>
            <person name="Ma J."/>
        </authorList>
    </citation>
    <scope>NUCLEOTIDE SEQUENCE [LARGE SCALE GENOMIC DNA]</scope>
    <source>
        <strain evidence="2">CCM 7526</strain>
    </source>
</reference>
<protein>
    <recommendedName>
        <fullName evidence="3">Restriction endonuclease</fullName>
    </recommendedName>
</protein>
<accession>A0ABW4ATV6</accession>
<evidence type="ECO:0000313" key="2">
    <source>
        <dbReference type="Proteomes" id="UP001597183"/>
    </source>
</evidence>
<name>A0ABW4ATV6_9ACTN</name>
<dbReference type="EMBL" id="JBHTMK010000081">
    <property type="protein sequence ID" value="MFD1374332.1"/>
    <property type="molecule type" value="Genomic_DNA"/>
</dbReference>
<organism evidence="1 2">
    <name type="scientific">Actinoplanes sichuanensis</name>
    <dbReference type="NCBI Taxonomy" id="512349"/>
    <lineage>
        <taxon>Bacteria</taxon>
        <taxon>Bacillati</taxon>
        <taxon>Actinomycetota</taxon>
        <taxon>Actinomycetes</taxon>
        <taxon>Micromonosporales</taxon>
        <taxon>Micromonosporaceae</taxon>
        <taxon>Actinoplanes</taxon>
    </lineage>
</organism>
<gene>
    <name evidence="1" type="ORF">ACFQ5G_54155</name>
</gene>
<evidence type="ECO:0008006" key="3">
    <source>
        <dbReference type="Google" id="ProtNLM"/>
    </source>
</evidence>
<sequence>MRVKVQDLLTELDTNLAGIRHPYTSASSADRIYEVYAFSMVISAAVKAGGEVRYYAGSQYFAKEVKDLEFRGAPGVIHAPNQRWTFATLNFGVAPLLEVHLRVKIVGGRTKTEGECDILILDHHAAGTSRAKRQSPAASKCLAVIECKFYSTTLPVALGREFANLCRDRGQRLLGYFVSNQTGPQAWKTLAAEPNAICEFGVRPGDPRAQHLETLLREAFKRHVVLYDPDHVV</sequence>
<proteinExistence type="predicted"/>
<evidence type="ECO:0000313" key="1">
    <source>
        <dbReference type="EMBL" id="MFD1374332.1"/>
    </source>
</evidence>